<dbReference type="SUPFAM" id="SSF57667">
    <property type="entry name" value="beta-beta-alpha zinc fingers"/>
    <property type="match status" value="1"/>
</dbReference>
<protein>
    <submittedName>
        <fullName evidence="2">Uncharacterized protein</fullName>
    </submittedName>
</protein>
<dbReference type="InterPro" id="IPR036236">
    <property type="entry name" value="Znf_C2H2_sf"/>
</dbReference>
<name>A0A7J6LY74_PERCH</name>
<sequence>MIASGGAGAVEPPVGKGCLQSLGEESDGVMAADRSPPDCYDSDLRRGLELNQDIQDRMNAEDMVRCTEDNTFIDLEGNKCPVGYIYCLRCVEWFRKISHAQAHWETSDRHKNKNCPEARNSPRKKLESDTDSPNISDTKSVSSGVIVKDEVVEAEVDYTQPDEEQCSLVDLCSSDEESGRVIDVGTGYSGAGGQAVDLKYIEEPRPLKIPLRKRQETTRSRDYRTSASLGGFSRRGASSSSAAAAAVVDFASTPSTYCPSDMGSPRRPLGGAKLSARSEPNLRPFGWWYKEKLGRERSATASTLRPAKPRHPPDPSRIGTHTSTRTASTVVLRPANRCEVVRRDSTGDRGGREECPLPHVPADWDEKDPRFECKDCIIEKRGGDGVWKCTLCEMDLWSIGEIELHERSKRHKKAARNKVWENMEAYIKRRHSEDLKQLGIVETAARTLVCQLCDVPLLDYYTASKHVNSSGHDEYSQHFAWWETANAIMKGDGMMRNDRRLHAVTQYLLKDMPDPRRLIEEEGIIPGEYNGRDGLLLNIQTYGTFECEIRGADVRFIKREVKYEDESPVVSGWRSSLDDDASDWAIVPSGGSIGAIMRAHPIRSRPRSKGPYDRVAGSLPRVPMNFSETDPRFACRECFEDRGDNRFVCILCDMELWGHADCWAHIHTRRHQKAARYQTWENIENFIRERYGESLGKLGVFETPSKTLRCVHCEKSPQSYYDVGHPARKFKYSSRIHEAHFLALRGFGHF</sequence>
<feature type="region of interest" description="Disordered" evidence="1">
    <location>
        <begin position="105"/>
        <end position="142"/>
    </location>
</feature>
<keyword evidence="3" id="KW-1185">Reference proteome</keyword>
<feature type="compositionally biased region" description="Polar residues" evidence="1">
    <location>
        <begin position="131"/>
        <end position="142"/>
    </location>
</feature>
<feature type="region of interest" description="Disordered" evidence="1">
    <location>
        <begin position="214"/>
        <end position="236"/>
    </location>
</feature>
<proteinExistence type="predicted"/>
<dbReference type="Proteomes" id="UP000591131">
    <property type="component" value="Unassembled WGS sequence"/>
</dbReference>
<dbReference type="EMBL" id="JAAPAO010000295">
    <property type="protein sequence ID" value="KAF4664164.1"/>
    <property type="molecule type" value="Genomic_DNA"/>
</dbReference>
<reference evidence="2 3" key="1">
    <citation type="submission" date="2020-04" db="EMBL/GenBank/DDBJ databases">
        <title>Perkinsus chesapeaki whole genome sequence.</title>
        <authorList>
            <person name="Bogema D.R."/>
        </authorList>
    </citation>
    <scope>NUCLEOTIDE SEQUENCE [LARGE SCALE GENOMIC DNA]</scope>
    <source>
        <strain evidence="2">ATCC PRA-425</strain>
    </source>
</reference>
<dbReference type="OrthoDB" id="10485454at2759"/>
<dbReference type="AlphaFoldDB" id="A0A7J6LY74"/>
<feature type="region of interest" description="Disordered" evidence="1">
    <location>
        <begin position="298"/>
        <end position="324"/>
    </location>
</feature>
<evidence type="ECO:0000313" key="3">
    <source>
        <dbReference type="Proteomes" id="UP000591131"/>
    </source>
</evidence>
<feature type="compositionally biased region" description="Low complexity" evidence="1">
    <location>
        <begin position="226"/>
        <end position="236"/>
    </location>
</feature>
<evidence type="ECO:0000313" key="2">
    <source>
        <dbReference type="EMBL" id="KAF4664164.1"/>
    </source>
</evidence>
<organism evidence="2 3">
    <name type="scientific">Perkinsus chesapeaki</name>
    <name type="common">Clam parasite</name>
    <name type="synonym">Perkinsus andrewsi</name>
    <dbReference type="NCBI Taxonomy" id="330153"/>
    <lineage>
        <taxon>Eukaryota</taxon>
        <taxon>Sar</taxon>
        <taxon>Alveolata</taxon>
        <taxon>Perkinsozoa</taxon>
        <taxon>Perkinsea</taxon>
        <taxon>Perkinsida</taxon>
        <taxon>Perkinsidae</taxon>
        <taxon>Perkinsus</taxon>
    </lineage>
</organism>
<comment type="caution">
    <text evidence="2">The sequence shown here is derived from an EMBL/GenBank/DDBJ whole genome shotgun (WGS) entry which is preliminary data.</text>
</comment>
<accession>A0A7J6LY74</accession>
<feature type="compositionally biased region" description="Basic and acidic residues" evidence="1">
    <location>
        <begin position="214"/>
        <end position="224"/>
    </location>
</feature>
<gene>
    <name evidence="2" type="ORF">FOL47_005278</name>
</gene>
<evidence type="ECO:0000256" key="1">
    <source>
        <dbReference type="SAM" id="MobiDB-lite"/>
    </source>
</evidence>